<name>A0AAP3ZZN0_PAEPO</name>
<organism evidence="1 2">
    <name type="scientific">Paenibacillus polymyxa</name>
    <name type="common">Bacillus polymyxa</name>
    <dbReference type="NCBI Taxonomy" id="1406"/>
    <lineage>
        <taxon>Bacteria</taxon>
        <taxon>Bacillati</taxon>
        <taxon>Bacillota</taxon>
        <taxon>Bacilli</taxon>
        <taxon>Bacillales</taxon>
        <taxon>Paenibacillaceae</taxon>
        <taxon>Paenibacillus</taxon>
    </lineage>
</organism>
<dbReference type="Proteomes" id="UP001229409">
    <property type="component" value="Unassembled WGS sequence"/>
</dbReference>
<dbReference type="RefSeq" id="WP_256704518.1">
    <property type="nucleotide sequence ID" value="NZ_JARVWT010000007.1"/>
</dbReference>
<evidence type="ECO:0000313" key="2">
    <source>
        <dbReference type="Proteomes" id="UP001229409"/>
    </source>
</evidence>
<protein>
    <submittedName>
        <fullName evidence="1">Uncharacterized protein</fullName>
    </submittedName>
</protein>
<gene>
    <name evidence="1" type="ORF">QDS18_17495</name>
</gene>
<dbReference type="AlphaFoldDB" id="A0AAP3ZZN0"/>
<comment type="caution">
    <text evidence="1">The sequence shown here is derived from an EMBL/GenBank/DDBJ whole genome shotgun (WGS) entry which is preliminary data.</text>
</comment>
<accession>A0AAP3ZZN0</accession>
<proteinExistence type="predicted"/>
<evidence type="ECO:0000313" key="1">
    <source>
        <dbReference type="EMBL" id="MDH2332647.1"/>
    </source>
</evidence>
<dbReference type="EMBL" id="JARVWT010000007">
    <property type="protein sequence ID" value="MDH2332647.1"/>
    <property type="molecule type" value="Genomic_DNA"/>
</dbReference>
<sequence>MGLVPDPFDMLQKLALCQKRNHLLRGQQDNIRVLNMLNLQLSAIKRSLMPSKQTLLQNLAGNAIVHGGIAIDQRVSIGS</sequence>
<reference evidence="1" key="1">
    <citation type="submission" date="2023-04" db="EMBL/GenBank/DDBJ databases">
        <title>Uncovering the Secrets of Slow-Growing Bacteria in Tropical Savanna Soil through Cultivation and Genomic Analysis.</title>
        <authorList>
            <person name="Goncalves O.S."/>
            <person name="Santana M.F."/>
        </authorList>
    </citation>
    <scope>NUCLEOTIDE SEQUENCE</scope>
    <source>
        <strain evidence="1">ANTI</strain>
    </source>
</reference>